<dbReference type="SUPFAM" id="SSF81383">
    <property type="entry name" value="F-box domain"/>
    <property type="match status" value="1"/>
</dbReference>
<sequence>MNQMLSDVSLPFLPEEIVTDIFKRLPVKSLIRFQCVSKQWKNLIKAPSFVQEHLHHHTTHQNPSLLIEHFRRNNLLNLCLLDREMQFRELENLPSIGSLMGVHVVGSCHGLICLTDYSINPPAPLLWNPATRDVRRMPVTLADFPVFGHFGFGFSPPKNDYKIVRFYGTNMIYKVEVYSLSTGSWKDLHFDNIKDLSIFGDGVTIKGVMFWYGSRRGAVIKGSDVIISLDLATEVFTVTPSPASLSHVGVKLAVCEEKLVIISRLQMVNSQGACIYFGVMEEGVRGSFEGRWSLRRIYGYDCDPFQLYVGTIWMNRIVCFAYGMNRLIGETEVKMENAEPKCGLYIINISTNERNWFAIPGPRHGYCASVCNYVESLVQIGDIQH</sequence>
<keyword evidence="3" id="KW-1185">Reference proteome</keyword>
<dbReference type="SMART" id="SM00256">
    <property type="entry name" value="FBOX"/>
    <property type="match status" value="1"/>
</dbReference>
<dbReference type="NCBIfam" id="TIGR01640">
    <property type="entry name" value="F_box_assoc_1"/>
    <property type="match status" value="1"/>
</dbReference>
<dbReference type="CDD" id="cd22157">
    <property type="entry name" value="F-box_AtFBW1-like"/>
    <property type="match status" value="1"/>
</dbReference>
<evidence type="ECO:0000259" key="1">
    <source>
        <dbReference type="PROSITE" id="PS50181"/>
    </source>
</evidence>
<dbReference type="InterPro" id="IPR001810">
    <property type="entry name" value="F-box_dom"/>
</dbReference>
<dbReference type="InterPro" id="IPR017451">
    <property type="entry name" value="F-box-assoc_interact_dom"/>
</dbReference>
<dbReference type="PROSITE" id="PS50181">
    <property type="entry name" value="FBOX"/>
    <property type="match status" value="1"/>
</dbReference>
<dbReference type="PANTHER" id="PTHR31672">
    <property type="entry name" value="BNACNNG10540D PROTEIN"/>
    <property type="match status" value="1"/>
</dbReference>
<dbReference type="Gene3D" id="1.20.1280.50">
    <property type="match status" value="1"/>
</dbReference>
<accession>A0AAE1IYN6</accession>
<dbReference type="EMBL" id="JAWXYG010000011">
    <property type="protein sequence ID" value="KAK4259426.1"/>
    <property type="molecule type" value="Genomic_DNA"/>
</dbReference>
<feature type="domain" description="F-box" evidence="1">
    <location>
        <begin position="7"/>
        <end position="53"/>
    </location>
</feature>
<dbReference type="InterPro" id="IPR036047">
    <property type="entry name" value="F-box-like_dom_sf"/>
</dbReference>
<evidence type="ECO:0000313" key="3">
    <source>
        <dbReference type="Proteomes" id="UP001293593"/>
    </source>
</evidence>
<proteinExistence type="predicted"/>
<protein>
    <recommendedName>
        <fullName evidence="1">F-box domain-containing protein</fullName>
    </recommendedName>
</protein>
<gene>
    <name evidence="2" type="ORF">QN277_005758</name>
</gene>
<evidence type="ECO:0000313" key="2">
    <source>
        <dbReference type="EMBL" id="KAK4259426.1"/>
    </source>
</evidence>
<dbReference type="Proteomes" id="UP001293593">
    <property type="component" value="Unassembled WGS sequence"/>
</dbReference>
<reference evidence="2" key="1">
    <citation type="submission" date="2023-10" db="EMBL/GenBank/DDBJ databases">
        <title>Chromosome-level genome of the transformable northern wattle, Acacia crassicarpa.</title>
        <authorList>
            <person name="Massaro I."/>
            <person name="Sinha N.R."/>
            <person name="Poethig S."/>
            <person name="Leichty A.R."/>
        </authorList>
    </citation>
    <scope>NUCLEOTIDE SEQUENCE</scope>
    <source>
        <strain evidence="2">Acra3RX</strain>
        <tissue evidence="2">Leaf</tissue>
    </source>
</reference>
<dbReference type="SUPFAM" id="SSF50965">
    <property type="entry name" value="Galactose oxidase, central domain"/>
    <property type="match status" value="1"/>
</dbReference>
<dbReference type="InterPro" id="IPR050796">
    <property type="entry name" value="SCF_F-box_component"/>
</dbReference>
<dbReference type="Pfam" id="PF07734">
    <property type="entry name" value="FBA_1"/>
    <property type="match status" value="1"/>
</dbReference>
<dbReference type="Pfam" id="PF00646">
    <property type="entry name" value="F-box"/>
    <property type="match status" value="1"/>
</dbReference>
<name>A0AAE1IYN6_9FABA</name>
<organism evidence="2 3">
    <name type="scientific">Acacia crassicarpa</name>
    <name type="common">northern wattle</name>
    <dbReference type="NCBI Taxonomy" id="499986"/>
    <lineage>
        <taxon>Eukaryota</taxon>
        <taxon>Viridiplantae</taxon>
        <taxon>Streptophyta</taxon>
        <taxon>Embryophyta</taxon>
        <taxon>Tracheophyta</taxon>
        <taxon>Spermatophyta</taxon>
        <taxon>Magnoliopsida</taxon>
        <taxon>eudicotyledons</taxon>
        <taxon>Gunneridae</taxon>
        <taxon>Pentapetalae</taxon>
        <taxon>rosids</taxon>
        <taxon>fabids</taxon>
        <taxon>Fabales</taxon>
        <taxon>Fabaceae</taxon>
        <taxon>Caesalpinioideae</taxon>
        <taxon>mimosoid clade</taxon>
        <taxon>Acacieae</taxon>
        <taxon>Acacia</taxon>
    </lineage>
</organism>
<dbReference type="PANTHER" id="PTHR31672:SF10">
    <property type="entry name" value="F-BOX DOMAIN-CONTAINING PROTEIN"/>
    <property type="match status" value="1"/>
</dbReference>
<dbReference type="AlphaFoldDB" id="A0AAE1IYN6"/>
<dbReference type="InterPro" id="IPR006527">
    <property type="entry name" value="F-box-assoc_dom_typ1"/>
</dbReference>
<comment type="caution">
    <text evidence="2">The sequence shown here is derived from an EMBL/GenBank/DDBJ whole genome shotgun (WGS) entry which is preliminary data.</text>
</comment>
<dbReference type="InterPro" id="IPR011043">
    <property type="entry name" value="Gal_Oxase/kelch_b-propeller"/>
</dbReference>